<dbReference type="InterPro" id="IPR000192">
    <property type="entry name" value="Aminotrans_V_dom"/>
</dbReference>
<feature type="binding site" evidence="4">
    <location>
        <position position="278"/>
    </location>
    <ligand>
        <name>pyridoxal 5'-phosphate</name>
        <dbReference type="ChEBI" id="CHEBI:597326"/>
    </ligand>
</feature>
<evidence type="ECO:0000313" key="7">
    <source>
        <dbReference type="EMBL" id="WFD33696.1"/>
    </source>
</evidence>
<keyword evidence="2 4" id="KW-0378">Hydrolase</keyword>
<accession>A0AAF0ENN3</accession>
<feature type="binding site" evidence="4">
    <location>
        <position position="337"/>
    </location>
    <ligand>
        <name>pyridoxal 5'-phosphate</name>
        <dbReference type="ChEBI" id="CHEBI:597326"/>
    </ligand>
</feature>
<dbReference type="Proteomes" id="UP001219933">
    <property type="component" value="Chromosome 1"/>
</dbReference>
<dbReference type="GO" id="GO:0097053">
    <property type="term" value="P:L-kynurenine catabolic process"/>
    <property type="evidence" value="ECO:0007669"/>
    <property type="project" value="UniProtKB-UniRule"/>
</dbReference>
<name>A0AAF0ENN3_9BASI</name>
<dbReference type="InterPro" id="IPR015422">
    <property type="entry name" value="PyrdxlP-dep_Trfase_small"/>
</dbReference>
<comment type="pathway">
    <text evidence="4 5">Amino-acid degradation; L-kynurenine degradation; L-alanine and anthranilate from L-kynurenine: step 1/1.</text>
</comment>
<keyword evidence="8" id="KW-1185">Reference proteome</keyword>
<dbReference type="GO" id="GO:0043420">
    <property type="term" value="P:anthranilate metabolic process"/>
    <property type="evidence" value="ECO:0007669"/>
    <property type="project" value="UniProtKB-UniRule"/>
</dbReference>
<comment type="caution">
    <text evidence="4">Lacks conserved residue(s) required for the propagation of feature annotation.</text>
</comment>
<evidence type="ECO:0000256" key="1">
    <source>
        <dbReference type="ARBA" id="ARBA00022642"/>
    </source>
</evidence>
<feature type="binding site" evidence="4">
    <location>
        <begin position="168"/>
        <end position="171"/>
    </location>
    <ligand>
        <name>pyridoxal 5'-phosphate</name>
        <dbReference type="ChEBI" id="CHEBI:597326"/>
    </ligand>
</feature>
<dbReference type="HAMAP" id="MF_01970">
    <property type="entry name" value="Kynureninase"/>
    <property type="match status" value="1"/>
</dbReference>
<evidence type="ECO:0000256" key="2">
    <source>
        <dbReference type="ARBA" id="ARBA00022801"/>
    </source>
</evidence>
<dbReference type="EC" id="3.7.1.3" evidence="4 5"/>
<feature type="binding site" evidence="4">
    <location>
        <position position="309"/>
    </location>
    <ligand>
        <name>pyridoxal 5'-phosphate</name>
        <dbReference type="ChEBI" id="CHEBI:597326"/>
    </ligand>
</feature>
<comment type="subcellular location">
    <subcellularLocation>
        <location evidence="4 5">Cytoplasm</location>
    </subcellularLocation>
</comment>
<reference evidence="7" key="1">
    <citation type="submission" date="2023-03" db="EMBL/GenBank/DDBJ databases">
        <title>Mating type loci evolution in Malassezia.</title>
        <authorList>
            <person name="Coelho M.A."/>
        </authorList>
    </citation>
    <scope>NUCLEOTIDE SEQUENCE</scope>
    <source>
        <strain evidence="7">CBS 11721</strain>
    </source>
</reference>
<feature type="binding site" evidence="4">
    <location>
        <position position="129"/>
    </location>
    <ligand>
        <name>pyridoxal 5'-phosphate</name>
        <dbReference type="ChEBI" id="CHEBI:597326"/>
    </ligand>
</feature>
<dbReference type="AlphaFoldDB" id="A0AAF0ENN3"/>
<feature type="domain" description="Aminotransferase class V" evidence="6">
    <location>
        <begin position="200"/>
        <end position="294"/>
    </location>
</feature>
<dbReference type="Gene3D" id="3.90.1150.10">
    <property type="entry name" value="Aspartate Aminotransferase, domain 1"/>
    <property type="match status" value="1"/>
</dbReference>
<feature type="binding site" evidence="4">
    <location>
        <position position="253"/>
    </location>
    <ligand>
        <name>pyridoxal 5'-phosphate</name>
        <dbReference type="ChEBI" id="CHEBI:597326"/>
    </ligand>
</feature>
<keyword evidence="1 4" id="KW-0662">Pyridine nucleotide biosynthesis</keyword>
<evidence type="ECO:0000313" key="8">
    <source>
        <dbReference type="Proteomes" id="UP001219933"/>
    </source>
</evidence>
<sequence length="503" mass="55211">MASDTFREELRSIGSLTSSDVAAELDRRDPLAPMREEYLLPKLRAITGASGDQGEQPALYFCGNSLGPLTKRSRALINEELDVWAERGVNGHFDHPHERPWWKYEVYVARLASEIVGAKPLEVAVLGSLTSNIHLLLSTFYRPLALPGGLLGNGSATRHKILYEHCAFPSDSYALQSVCRLNNLDPATSLVPLHPREGEATLRTEDILQAIRDAAEDGALIMLGGIQYLTGQLFDIPAITAAAHEVGMLAGFDLAHAFANVPLALHDWDVDFAAWCSYKYGCAGPGGIAGIFIHERWCRRPDIPRPAGWWGNEPSSRFAMKPSFEQQAGAAGWQLSNPSILDLASLRGSLEVLHLAAKYGGHDHTVIGTPQDAEERNLLETVGYGRVMPTLREKSERLTAYLLLLLGREAFAIEDLGLDVQIITPTDPAQRGSQVCVRIRDSGSGDLLQRAFQLAERKHGLVGDVRKPDVLRLAPLAHYTTYTEVFRAAESLRWALEAARAAE</sequence>
<evidence type="ECO:0000256" key="3">
    <source>
        <dbReference type="ARBA" id="ARBA00022898"/>
    </source>
</evidence>
<dbReference type="GO" id="GO:0019441">
    <property type="term" value="P:L-tryptophan catabolic process to kynurenine"/>
    <property type="evidence" value="ECO:0007669"/>
    <property type="project" value="TreeGrafter"/>
</dbReference>
<feature type="modified residue" description="N6-(pyridoxal phosphate)lysine" evidence="4">
    <location>
        <position position="279"/>
    </location>
</feature>
<gene>
    <name evidence="7" type="primary">BNA5_1</name>
    <name evidence="4" type="synonym">BNA5</name>
    <name evidence="7" type="ORF">MCUN1_000509</name>
</gene>
<comment type="cofactor">
    <cofactor evidence="4 5">
        <name>pyridoxal 5'-phosphate</name>
        <dbReference type="ChEBI" id="CHEBI:597326"/>
    </cofactor>
</comment>
<dbReference type="FunFam" id="3.40.640.10:FF:000031">
    <property type="entry name" value="Kynureninase"/>
    <property type="match status" value="1"/>
</dbReference>
<evidence type="ECO:0000256" key="5">
    <source>
        <dbReference type="PIRNR" id="PIRNR038800"/>
    </source>
</evidence>
<dbReference type="InterPro" id="IPR015424">
    <property type="entry name" value="PyrdxlP-dep_Trfase"/>
</dbReference>
<dbReference type="InterPro" id="IPR010111">
    <property type="entry name" value="Kynureninase"/>
</dbReference>
<dbReference type="GO" id="GO:0019805">
    <property type="term" value="P:quinolinate biosynthetic process"/>
    <property type="evidence" value="ECO:0007669"/>
    <property type="project" value="UniProtKB-UniRule"/>
</dbReference>
<feature type="binding site" evidence="4">
    <location>
        <position position="256"/>
    </location>
    <ligand>
        <name>pyridoxal 5'-phosphate</name>
        <dbReference type="ChEBI" id="CHEBI:597326"/>
    </ligand>
</feature>
<dbReference type="NCBIfam" id="TIGR01814">
    <property type="entry name" value="kynureninase"/>
    <property type="match status" value="1"/>
</dbReference>
<keyword evidence="3 4" id="KW-0663">Pyridoxal phosphate</keyword>
<dbReference type="GO" id="GO:0030429">
    <property type="term" value="F:kynureninase activity"/>
    <property type="evidence" value="ECO:0007669"/>
    <property type="project" value="UniProtKB-UniRule"/>
</dbReference>
<dbReference type="PANTHER" id="PTHR14084">
    <property type="entry name" value="KYNURENINASE"/>
    <property type="match status" value="1"/>
</dbReference>
<dbReference type="Pfam" id="PF00266">
    <property type="entry name" value="Aminotran_5"/>
    <property type="match status" value="1"/>
</dbReference>
<comment type="pathway">
    <text evidence="4 5">Cofactor biosynthesis; NAD(+) biosynthesis; quinolinate from L-kynurenine: step 2/3.</text>
</comment>
<comment type="catalytic activity">
    <reaction evidence="5">
        <text>3-hydroxy-L-kynurenine + H2O = 3-hydroxyanthranilate + L-alanine + H(+)</text>
        <dbReference type="Rhea" id="RHEA:25143"/>
        <dbReference type="ChEBI" id="CHEBI:15377"/>
        <dbReference type="ChEBI" id="CHEBI:15378"/>
        <dbReference type="ChEBI" id="CHEBI:36559"/>
        <dbReference type="ChEBI" id="CHEBI:57972"/>
        <dbReference type="ChEBI" id="CHEBI:58125"/>
        <dbReference type="EC" id="3.7.1.3"/>
    </reaction>
</comment>
<dbReference type="InterPro" id="IPR015421">
    <property type="entry name" value="PyrdxlP-dep_Trfase_major"/>
</dbReference>
<evidence type="ECO:0000256" key="4">
    <source>
        <dbReference type="HAMAP-Rule" id="MF_03017"/>
    </source>
</evidence>
<comment type="subunit">
    <text evidence="4 5">Homodimer.</text>
</comment>
<dbReference type="SUPFAM" id="SSF53383">
    <property type="entry name" value="PLP-dependent transferases"/>
    <property type="match status" value="1"/>
</dbReference>
<keyword evidence="4 5" id="KW-0963">Cytoplasm</keyword>
<comment type="similarity">
    <text evidence="4 5">Belongs to the kynureninase family.</text>
</comment>
<dbReference type="EMBL" id="CP119877">
    <property type="protein sequence ID" value="WFD33696.1"/>
    <property type="molecule type" value="Genomic_DNA"/>
</dbReference>
<protein>
    <recommendedName>
        <fullName evidence="4 5">Kynureninase</fullName>
        <ecNumber evidence="4 5">3.7.1.3</ecNumber>
    </recommendedName>
    <alternativeName>
        <fullName evidence="4">Biosynthesis of nicotinic acid protein 5</fullName>
    </alternativeName>
    <alternativeName>
        <fullName evidence="4">L-kynurenine hydrolase</fullName>
    </alternativeName>
</protein>
<evidence type="ECO:0000259" key="6">
    <source>
        <dbReference type="Pfam" id="PF00266"/>
    </source>
</evidence>
<comment type="function">
    <text evidence="4 5">Catalyzes the cleavage of L-kynurenine (L-Kyn) and L-3-hydroxykynurenine (L-3OHKyn) into anthranilic acid (AA) and 3-hydroxyanthranilic acid (3-OHAA), respectively.</text>
</comment>
<feature type="binding site" evidence="4">
    <location>
        <position position="130"/>
    </location>
    <ligand>
        <name>pyridoxal 5'-phosphate</name>
        <dbReference type="ChEBI" id="CHEBI:597326"/>
    </ligand>
</feature>
<organism evidence="7 8">
    <name type="scientific">Malassezia cuniculi</name>
    <dbReference type="NCBI Taxonomy" id="948313"/>
    <lineage>
        <taxon>Eukaryota</taxon>
        <taxon>Fungi</taxon>
        <taxon>Dikarya</taxon>
        <taxon>Basidiomycota</taxon>
        <taxon>Ustilaginomycotina</taxon>
        <taxon>Malasseziomycetes</taxon>
        <taxon>Malasseziales</taxon>
        <taxon>Malasseziaceae</taxon>
        <taxon>Malassezia</taxon>
    </lineage>
</organism>
<comment type="catalytic activity">
    <reaction evidence="4 5">
        <text>L-kynurenine + H2O = anthranilate + L-alanine + H(+)</text>
        <dbReference type="Rhea" id="RHEA:16813"/>
        <dbReference type="ChEBI" id="CHEBI:15377"/>
        <dbReference type="ChEBI" id="CHEBI:15378"/>
        <dbReference type="ChEBI" id="CHEBI:16567"/>
        <dbReference type="ChEBI" id="CHEBI:57959"/>
        <dbReference type="ChEBI" id="CHEBI:57972"/>
        <dbReference type="EC" id="3.7.1.3"/>
    </reaction>
</comment>
<dbReference type="GO" id="GO:0005737">
    <property type="term" value="C:cytoplasm"/>
    <property type="evidence" value="ECO:0007669"/>
    <property type="project" value="UniProtKB-SubCell"/>
</dbReference>
<dbReference type="Pfam" id="PF22580">
    <property type="entry name" value="KYNU_C"/>
    <property type="match status" value="1"/>
</dbReference>
<dbReference type="PANTHER" id="PTHR14084:SF0">
    <property type="entry name" value="KYNURENINASE"/>
    <property type="match status" value="1"/>
</dbReference>
<proteinExistence type="inferred from homology"/>
<dbReference type="GO" id="GO:0030170">
    <property type="term" value="F:pyridoxal phosphate binding"/>
    <property type="evidence" value="ECO:0007669"/>
    <property type="project" value="UniProtKB-UniRule"/>
</dbReference>
<dbReference type="Gene3D" id="3.40.640.10">
    <property type="entry name" value="Type I PLP-dependent aspartate aminotransferase-like (Major domain)"/>
    <property type="match status" value="1"/>
</dbReference>
<dbReference type="PIRSF" id="PIRSF038800">
    <property type="entry name" value="KYNU"/>
    <property type="match status" value="1"/>
</dbReference>
<dbReference type="GO" id="GO:0034354">
    <property type="term" value="P:'de novo' NAD+ biosynthetic process from L-tryptophan"/>
    <property type="evidence" value="ECO:0007669"/>
    <property type="project" value="UniProtKB-UniRule"/>
</dbReference>